<dbReference type="AlphaFoldDB" id="A0A1L9N8S2"/>
<gene>
    <name evidence="1" type="ORF">ASPTUDRAFT_55191</name>
</gene>
<dbReference type="VEuPathDB" id="FungiDB:ASPTUDRAFT_55191"/>
<dbReference type="STRING" id="767770.A0A1L9N8S2"/>
<name>A0A1L9N8S2_ASPTC</name>
<dbReference type="Pfam" id="PF06293">
    <property type="entry name" value="Kdo"/>
    <property type="match status" value="1"/>
</dbReference>
<sequence>MELDLPDIDFVEQIKSSTSSCIFRTRWRNRDCILKVRWESQAYIRLKAHGLFHKGSIPDFYSLVTGINPNKWLPYLNEFFDENLLPNAILIEYIPNLQQIGLYTFCKERVNKLHQILADIHQAGVYHADPYARNMMVQEGSDRVLWLDFNRAQTFSYDSITARQRQWLEEKDELMDYFVDVLAADYEEGKIHRTWECYYEKFKSLLD</sequence>
<organism evidence="1 2">
    <name type="scientific">Aspergillus tubingensis (strain CBS 134.48)</name>
    <dbReference type="NCBI Taxonomy" id="767770"/>
    <lineage>
        <taxon>Eukaryota</taxon>
        <taxon>Fungi</taxon>
        <taxon>Dikarya</taxon>
        <taxon>Ascomycota</taxon>
        <taxon>Pezizomycotina</taxon>
        <taxon>Eurotiomycetes</taxon>
        <taxon>Eurotiomycetidae</taxon>
        <taxon>Eurotiales</taxon>
        <taxon>Aspergillaceae</taxon>
        <taxon>Aspergillus</taxon>
        <taxon>Aspergillus subgen. Circumdati</taxon>
    </lineage>
</organism>
<evidence type="ECO:0000313" key="1">
    <source>
        <dbReference type="EMBL" id="OJI85572.1"/>
    </source>
</evidence>
<dbReference type="InterPro" id="IPR011009">
    <property type="entry name" value="Kinase-like_dom_sf"/>
</dbReference>
<protein>
    <recommendedName>
        <fullName evidence="3">Protein kinase domain-containing protein</fullName>
    </recommendedName>
</protein>
<reference evidence="2" key="1">
    <citation type="journal article" date="2017" name="Genome Biol.">
        <title>Comparative genomics reveals high biological diversity and specific adaptations in the industrially and medically important fungal genus Aspergillus.</title>
        <authorList>
            <person name="de Vries R.P."/>
            <person name="Riley R."/>
            <person name="Wiebenga A."/>
            <person name="Aguilar-Osorio G."/>
            <person name="Amillis S."/>
            <person name="Uchima C.A."/>
            <person name="Anderluh G."/>
            <person name="Asadollahi M."/>
            <person name="Askin M."/>
            <person name="Barry K."/>
            <person name="Battaglia E."/>
            <person name="Bayram O."/>
            <person name="Benocci T."/>
            <person name="Braus-Stromeyer S.A."/>
            <person name="Caldana C."/>
            <person name="Canovas D."/>
            <person name="Cerqueira G.C."/>
            <person name="Chen F."/>
            <person name="Chen W."/>
            <person name="Choi C."/>
            <person name="Clum A."/>
            <person name="Dos Santos R.A."/>
            <person name="Damasio A.R."/>
            <person name="Diallinas G."/>
            <person name="Emri T."/>
            <person name="Fekete E."/>
            <person name="Flipphi M."/>
            <person name="Freyberg S."/>
            <person name="Gallo A."/>
            <person name="Gournas C."/>
            <person name="Habgood R."/>
            <person name="Hainaut M."/>
            <person name="Harispe M.L."/>
            <person name="Henrissat B."/>
            <person name="Hilden K.S."/>
            <person name="Hope R."/>
            <person name="Hossain A."/>
            <person name="Karabika E."/>
            <person name="Karaffa L."/>
            <person name="Karanyi Z."/>
            <person name="Krasevec N."/>
            <person name="Kuo A."/>
            <person name="Kusch H."/>
            <person name="LaButti K."/>
            <person name="Lagendijk E.L."/>
            <person name="Lapidus A."/>
            <person name="Levasseur A."/>
            <person name="Lindquist E."/>
            <person name="Lipzen A."/>
            <person name="Logrieco A.F."/>
            <person name="MacCabe A."/>
            <person name="Maekelae M.R."/>
            <person name="Malavazi I."/>
            <person name="Melin P."/>
            <person name="Meyer V."/>
            <person name="Mielnichuk N."/>
            <person name="Miskei M."/>
            <person name="Molnar A.P."/>
            <person name="Mule G."/>
            <person name="Ngan C.Y."/>
            <person name="Orejas M."/>
            <person name="Orosz E."/>
            <person name="Ouedraogo J.P."/>
            <person name="Overkamp K.M."/>
            <person name="Park H.-S."/>
            <person name="Perrone G."/>
            <person name="Piumi F."/>
            <person name="Punt P.J."/>
            <person name="Ram A.F."/>
            <person name="Ramon A."/>
            <person name="Rauscher S."/>
            <person name="Record E."/>
            <person name="Riano-Pachon D.M."/>
            <person name="Robert V."/>
            <person name="Roehrig J."/>
            <person name="Ruller R."/>
            <person name="Salamov A."/>
            <person name="Salih N.S."/>
            <person name="Samson R.A."/>
            <person name="Sandor E."/>
            <person name="Sanguinetti M."/>
            <person name="Schuetze T."/>
            <person name="Sepcic K."/>
            <person name="Shelest E."/>
            <person name="Sherlock G."/>
            <person name="Sophianopoulou V."/>
            <person name="Squina F.M."/>
            <person name="Sun H."/>
            <person name="Susca A."/>
            <person name="Todd R.B."/>
            <person name="Tsang A."/>
            <person name="Unkles S.E."/>
            <person name="van de Wiele N."/>
            <person name="van Rossen-Uffink D."/>
            <person name="Oliveira J.V."/>
            <person name="Vesth T.C."/>
            <person name="Visser J."/>
            <person name="Yu J.-H."/>
            <person name="Zhou M."/>
            <person name="Andersen M.R."/>
            <person name="Archer D.B."/>
            <person name="Baker S.E."/>
            <person name="Benoit I."/>
            <person name="Brakhage A.A."/>
            <person name="Braus G.H."/>
            <person name="Fischer R."/>
            <person name="Frisvad J.C."/>
            <person name="Goldman G.H."/>
            <person name="Houbraken J."/>
            <person name="Oakley B."/>
            <person name="Pocsi I."/>
            <person name="Scazzocchio C."/>
            <person name="Seiboth B."/>
            <person name="vanKuyk P.A."/>
            <person name="Wortman J."/>
            <person name="Dyer P.S."/>
            <person name="Grigoriev I.V."/>
        </authorList>
    </citation>
    <scope>NUCLEOTIDE SEQUENCE [LARGE SCALE GENOMIC DNA]</scope>
    <source>
        <strain evidence="2">CBS 134.48</strain>
    </source>
</reference>
<evidence type="ECO:0008006" key="3">
    <source>
        <dbReference type="Google" id="ProtNLM"/>
    </source>
</evidence>
<accession>A0A1L9N8S2</accession>
<dbReference type="OMA" id="IYICEST"/>
<evidence type="ECO:0000313" key="2">
    <source>
        <dbReference type="Proteomes" id="UP000184304"/>
    </source>
</evidence>
<dbReference type="OrthoDB" id="4185642at2759"/>
<dbReference type="EMBL" id="KV878198">
    <property type="protein sequence ID" value="OJI85572.1"/>
    <property type="molecule type" value="Genomic_DNA"/>
</dbReference>
<keyword evidence="2" id="KW-1185">Reference proteome</keyword>
<dbReference type="Proteomes" id="UP000184304">
    <property type="component" value="Unassembled WGS sequence"/>
</dbReference>
<dbReference type="SUPFAM" id="SSF56112">
    <property type="entry name" value="Protein kinase-like (PK-like)"/>
    <property type="match status" value="1"/>
</dbReference>
<dbReference type="Gene3D" id="1.10.510.10">
    <property type="entry name" value="Transferase(Phosphotransferase) domain 1"/>
    <property type="match status" value="1"/>
</dbReference>
<proteinExistence type="predicted"/>